<evidence type="ECO:0000259" key="2">
    <source>
        <dbReference type="Pfam" id="PF13439"/>
    </source>
</evidence>
<evidence type="ECO:0000259" key="1">
    <source>
        <dbReference type="Pfam" id="PF00534"/>
    </source>
</evidence>
<dbReference type="SUPFAM" id="SSF53756">
    <property type="entry name" value="UDP-Glycosyltransferase/glycogen phosphorylase"/>
    <property type="match status" value="1"/>
</dbReference>
<reference evidence="3 4" key="1">
    <citation type="journal article" date="2015" name="Genome Announc.">
        <title>Draft Genome of the Euendolithic (true boring) Cyanobacterium Mastigocoleus testarum strain BC008.</title>
        <authorList>
            <person name="Guida B.S."/>
            <person name="Garcia-Pichel F."/>
        </authorList>
    </citation>
    <scope>NUCLEOTIDE SEQUENCE [LARGE SCALE GENOMIC DNA]</scope>
    <source>
        <strain evidence="3 4">BC008</strain>
    </source>
</reference>
<evidence type="ECO:0000313" key="4">
    <source>
        <dbReference type="Proteomes" id="UP000053372"/>
    </source>
</evidence>
<dbReference type="InterPro" id="IPR028098">
    <property type="entry name" value="Glyco_trans_4-like_N"/>
</dbReference>
<dbReference type="EMBL" id="LMTZ01000120">
    <property type="protein sequence ID" value="KST64543.1"/>
    <property type="molecule type" value="Genomic_DNA"/>
</dbReference>
<feature type="domain" description="Glycosyl transferase family 1" evidence="1">
    <location>
        <begin position="195"/>
        <end position="363"/>
    </location>
</feature>
<keyword evidence="3" id="KW-0808">Transferase</keyword>
<dbReference type="GO" id="GO:0016757">
    <property type="term" value="F:glycosyltransferase activity"/>
    <property type="evidence" value="ECO:0007669"/>
    <property type="project" value="InterPro"/>
</dbReference>
<accession>A0A0V7ZJZ6</accession>
<dbReference type="PANTHER" id="PTHR45947:SF3">
    <property type="entry name" value="SULFOQUINOVOSYL TRANSFERASE SQD2"/>
    <property type="match status" value="1"/>
</dbReference>
<dbReference type="RefSeq" id="WP_027844138.1">
    <property type="nucleotide sequence ID" value="NZ_LMTZ01000120.1"/>
</dbReference>
<dbReference type="Proteomes" id="UP000053372">
    <property type="component" value="Unassembled WGS sequence"/>
</dbReference>
<organism evidence="3 4">
    <name type="scientific">Mastigocoleus testarum BC008</name>
    <dbReference type="NCBI Taxonomy" id="371196"/>
    <lineage>
        <taxon>Bacteria</taxon>
        <taxon>Bacillati</taxon>
        <taxon>Cyanobacteriota</taxon>
        <taxon>Cyanophyceae</taxon>
        <taxon>Nostocales</taxon>
        <taxon>Hapalosiphonaceae</taxon>
        <taxon>Mastigocoleus</taxon>
    </lineage>
</organism>
<evidence type="ECO:0000313" key="3">
    <source>
        <dbReference type="EMBL" id="KST64543.1"/>
    </source>
</evidence>
<proteinExistence type="predicted"/>
<name>A0A0V7ZJZ6_9CYAN</name>
<dbReference type="CDD" id="cd03801">
    <property type="entry name" value="GT4_PimA-like"/>
    <property type="match status" value="1"/>
</dbReference>
<dbReference type="PANTHER" id="PTHR45947">
    <property type="entry name" value="SULFOQUINOVOSYL TRANSFERASE SQD2"/>
    <property type="match status" value="1"/>
</dbReference>
<dbReference type="AlphaFoldDB" id="A0A0V7ZJZ6"/>
<protein>
    <submittedName>
        <fullName evidence="3">Glycosyl transferase family 1</fullName>
    </submittedName>
</protein>
<dbReference type="InterPro" id="IPR050194">
    <property type="entry name" value="Glycosyltransferase_grp1"/>
</dbReference>
<dbReference type="Gene3D" id="3.40.50.2000">
    <property type="entry name" value="Glycogen Phosphorylase B"/>
    <property type="match status" value="2"/>
</dbReference>
<comment type="caution">
    <text evidence="3">The sequence shown here is derived from an EMBL/GenBank/DDBJ whole genome shotgun (WGS) entry which is preliminary data.</text>
</comment>
<keyword evidence="4" id="KW-1185">Reference proteome</keyword>
<gene>
    <name evidence="3" type="ORF">BC008_18115</name>
</gene>
<dbReference type="Pfam" id="PF00534">
    <property type="entry name" value="Glycos_transf_1"/>
    <property type="match status" value="1"/>
</dbReference>
<feature type="domain" description="Glycosyltransferase subfamily 4-like N-terminal" evidence="2">
    <location>
        <begin position="19"/>
        <end position="189"/>
    </location>
</feature>
<sequence length="392" mass="43415">MKIAYICNDPGIPVFGCKGSSIHVQSVTRTLVRQGHEVHLFTSCLGTSPPTDLRMVQIHKLPEHPKSDDCNAREQALFLSNSKLFSILEAEGPFDLVYERYSLWSFAGMDYARTNSIPGVLEVNAPLIEEQIKYRTLVNRELARQAAEKVFAAATTLIAVSHAVGEYLENYPMAQGRIHVVPNGVDPKRFSTDVKPSLVRKPEEFIIGFVGTMKPWHDLSSLVDAFAKLYCEDSNTRLLMVGDGKGLKKVIDNLSTHNCSQAVHFTGAVPPEQIPGLLATIDVAVAPYSLNDQCYFSPLKVYEYMAAGLPVVASRIGQLAELIQDGVNGLLYPPDDSDCLAEKLHLLKSDSELRDSLGLAAKECIDKYYTWDIVVRRILNFSGFPEAELIIK</sequence>
<dbReference type="Pfam" id="PF13439">
    <property type="entry name" value="Glyco_transf_4"/>
    <property type="match status" value="1"/>
</dbReference>
<dbReference type="OrthoDB" id="9813214at2"/>
<dbReference type="InterPro" id="IPR001296">
    <property type="entry name" value="Glyco_trans_1"/>
</dbReference>